<feature type="transmembrane region" description="Helical" evidence="1">
    <location>
        <begin position="52"/>
        <end position="70"/>
    </location>
</feature>
<dbReference type="Proteomes" id="UP001595741">
    <property type="component" value="Unassembled WGS sequence"/>
</dbReference>
<feature type="transmembrane region" description="Helical" evidence="1">
    <location>
        <begin position="77"/>
        <end position="95"/>
    </location>
</feature>
<dbReference type="PANTHER" id="PTHR34980">
    <property type="entry name" value="INNER MEMBRANE PROTEIN-RELATED-RELATED"/>
    <property type="match status" value="1"/>
</dbReference>
<feature type="transmembrane region" description="Helical" evidence="1">
    <location>
        <begin position="107"/>
        <end position="127"/>
    </location>
</feature>
<reference evidence="3" key="1">
    <citation type="journal article" date="2019" name="Int. J. Syst. Evol. Microbiol.">
        <title>The Global Catalogue of Microorganisms (GCM) 10K type strain sequencing project: providing services to taxonomists for standard genome sequencing and annotation.</title>
        <authorList>
            <consortium name="The Broad Institute Genomics Platform"/>
            <consortium name="The Broad Institute Genome Sequencing Center for Infectious Disease"/>
            <person name="Wu L."/>
            <person name="Ma J."/>
        </authorList>
    </citation>
    <scope>NUCLEOTIDE SEQUENCE [LARGE SCALE GENOMIC DNA]</scope>
    <source>
        <strain evidence="3">KCTC 42742</strain>
    </source>
</reference>
<evidence type="ECO:0000256" key="1">
    <source>
        <dbReference type="SAM" id="Phobius"/>
    </source>
</evidence>
<dbReference type="Pfam" id="PF05656">
    <property type="entry name" value="DUF805"/>
    <property type="match status" value="1"/>
</dbReference>
<organism evidence="2 3">
    <name type="scientific">Vogesella facilis</name>
    <dbReference type="NCBI Taxonomy" id="1655232"/>
    <lineage>
        <taxon>Bacteria</taxon>
        <taxon>Pseudomonadati</taxon>
        <taxon>Pseudomonadota</taxon>
        <taxon>Betaproteobacteria</taxon>
        <taxon>Neisseriales</taxon>
        <taxon>Chromobacteriaceae</taxon>
        <taxon>Vogesella</taxon>
    </lineage>
</organism>
<name>A0ABV7RD45_9NEIS</name>
<proteinExistence type="predicted"/>
<dbReference type="EMBL" id="JBHRXN010000022">
    <property type="protein sequence ID" value="MFC3532241.1"/>
    <property type="molecule type" value="Genomic_DNA"/>
</dbReference>
<dbReference type="RefSeq" id="WP_386090773.1">
    <property type="nucleotide sequence ID" value="NZ_JBHRXN010000022.1"/>
</dbReference>
<evidence type="ECO:0000313" key="2">
    <source>
        <dbReference type="EMBL" id="MFC3532241.1"/>
    </source>
</evidence>
<keyword evidence="1" id="KW-0812">Transmembrane</keyword>
<keyword evidence="3" id="KW-1185">Reference proteome</keyword>
<protein>
    <submittedName>
        <fullName evidence="2">DUF805 domain-containing protein</fullName>
    </submittedName>
</protein>
<sequence length="159" mass="17634">MAITETADDSTLAIGISCGVVSKQNRQKTSEDAVAWVQLFFSFSGRLRRSSWWASTTLLLAAFITLSLALDSQLGRIASLLLLLPFGWMAMALAVKRLHDGGRSVWQLLWLLLPVFGPLLIAFRLTCLRGTVGENQYGEDPYIVHRDYLQVNIHTKGPA</sequence>
<dbReference type="InterPro" id="IPR008523">
    <property type="entry name" value="DUF805"/>
</dbReference>
<gene>
    <name evidence="2" type="ORF">ACFOLG_08595</name>
</gene>
<keyword evidence="1" id="KW-1133">Transmembrane helix</keyword>
<comment type="caution">
    <text evidence="2">The sequence shown here is derived from an EMBL/GenBank/DDBJ whole genome shotgun (WGS) entry which is preliminary data.</text>
</comment>
<accession>A0ABV7RD45</accession>
<keyword evidence="1" id="KW-0472">Membrane</keyword>
<evidence type="ECO:0000313" key="3">
    <source>
        <dbReference type="Proteomes" id="UP001595741"/>
    </source>
</evidence>